<evidence type="ECO:0000256" key="1">
    <source>
        <dbReference type="SAM" id="Phobius"/>
    </source>
</evidence>
<protein>
    <recommendedName>
        <fullName evidence="4">TLC domain-containing protein</fullName>
    </recommendedName>
</protein>
<evidence type="ECO:0000313" key="3">
    <source>
        <dbReference type="Proteomes" id="UP000019132"/>
    </source>
</evidence>
<accession>K3WYK4</accession>
<feature type="transmembrane region" description="Helical" evidence="1">
    <location>
        <begin position="39"/>
        <end position="58"/>
    </location>
</feature>
<dbReference type="HOGENOM" id="CLU_099649_0_0_1"/>
<dbReference type="EnsemblProtists" id="PYU1_T010053">
    <property type="protein sequence ID" value="PYU1_T010053"/>
    <property type="gene ID" value="PYU1_G010033"/>
</dbReference>
<reference evidence="2" key="3">
    <citation type="submission" date="2015-02" db="UniProtKB">
        <authorList>
            <consortium name="EnsemblProtists"/>
        </authorList>
    </citation>
    <scope>IDENTIFICATION</scope>
    <source>
        <strain evidence="2">DAOM BR144</strain>
    </source>
</reference>
<evidence type="ECO:0008006" key="4">
    <source>
        <dbReference type="Google" id="ProtNLM"/>
    </source>
</evidence>
<dbReference type="AlphaFoldDB" id="K3WYK4"/>
<reference evidence="3" key="2">
    <citation type="submission" date="2010-04" db="EMBL/GenBank/DDBJ databases">
        <authorList>
            <person name="Buell R."/>
            <person name="Hamilton J."/>
            <person name="Hostetler J."/>
        </authorList>
    </citation>
    <scope>NUCLEOTIDE SEQUENCE [LARGE SCALE GENOMIC DNA]</scope>
    <source>
        <strain evidence="3">DAOM:BR144</strain>
    </source>
</reference>
<feature type="transmembrane region" description="Helical" evidence="1">
    <location>
        <begin position="102"/>
        <end position="122"/>
    </location>
</feature>
<proteinExistence type="predicted"/>
<feature type="transmembrane region" description="Helical" evidence="1">
    <location>
        <begin position="187"/>
        <end position="206"/>
    </location>
</feature>
<keyword evidence="1" id="KW-0472">Membrane</keyword>
<dbReference type="EMBL" id="GL376623">
    <property type="status" value="NOT_ANNOTATED_CDS"/>
    <property type="molecule type" value="Genomic_DNA"/>
</dbReference>
<feature type="transmembrane region" description="Helical" evidence="1">
    <location>
        <begin position="154"/>
        <end position="175"/>
    </location>
</feature>
<reference evidence="3" key="1">
    <citation type="journal article" date="2010" name="Genome Biol.">
        <title>Genome sequence of the necrotrophic plant pathogen Pythium ultimum reveals original pathogenicity mechanisms and effector repertoire.</title>
        <authorList>
            <person name="Levesque C.A."/>
            <person name="Brouwer H."/>
            <person name="Cano L."/>
            <person name="Hamilton J.P."/>
            <person name="Holt C."/>
            <person name="Huitema E."/>
            <person name="Raffaele S."/>
            <person name="Robideau G.P."/>
            <person name="Thines M."/>
            <person name="Win J."/>
            <person name="Zerillo M.M."/>
            <person name="Beakes G.W."/>
            <person name="Boore J.L."/>
            <person name="Busam D."/>
            <person name="Dumas B."/>
            <person name="Ferriera S."/>
            <person name="Fuerstenberg S.I."/>
            <person name="Gachon C.M."/>
            <person name="Gaulin E."/>
            <person name="Govers F."/>
            <person name="Grenville-Briggs L."/>
            <person name="Horner N."/>
            <person name="Hostetler J."/>
            <person name="Jiang R.H."/>
            <person name="Johnson J."/>
            <person name="Krajaejun T."/>
            <person name="Lin H."/>
            <person name="Meijer H.J."/>
            <person name="Moore B."/>
            <person name="Morris P."/>
            <person name="Phuntmart V."/>
            <person name="Puiu D."/>
            <person name="Shetty J."/>
            <person name="Stajich J.E."/>
            <person name="Tripathy S."/>
            <person name="Wawra S."/>
            <person name="van West P."/>
            <person name="Whitty B.R."/>
            <person name="Coutinho P.M."/>
            <person name="Henrissat B."/>
            <person name="Martin F."/>
            <person name="Thomas P.D."/>
            <person name="Tyler B.M."/>
            <person name="De Vries R.P."/>
            <person name="Kamoun S."/>
            <person name="Yandell M."/>
            <person name="Tisserat N."/>
            <person name="Buell C.R."/>
        </authorList>
    </citation>
    <scope>NUCLEOTIDE SEQUENCE</scope>
    <source>
        <strain evidence="3">DAOM:BR144</strain>
    </source>
</reference>
<organism evidence="2 3">
    <name type="scientific">Globisporangium ultimum (strain ATCC 200006 / CBS 805.95 / DAOM BR144)</name>
    <name type="common">Pythium ultimum</name>
    <dbReference type="NCBI Taxonomy" id="431595"/>
    <lineage>
        <taxon>Eukaryota</taxon>
        <taxon>Sar</taxon>
        <taxon>Stramenopiles</taxon>
        <taxon>Oomycota</taxon>
        <taxon>Peronosporomycetes</taxon>
        <taxon>Pythiales</taxon>
        <taxon>Pythiaceae</taxon>
        <taxon>Globisporangium</taxon>
    </lineage>
</organism>
<name>K3WYK4_GLOUD</name>
<dbReference type="eggNOG" id="ENOG502RYKU">
    <property type="taxonomic scope" value="Eukaryota"/>
</dbReference>
<keyword evidence="1" id="KW-0812">Transmembrane</keyword>
<sequence>MIFDDGRVQRLAAHVAAWSVLWIVILQVVPAGASKRNHIISLNAAHGVVCTLTAVLTIQGGYDSTNAVAVSLSYFLVDLAAMVQSDGLRNLPTLNRSRKMDYVHHVLGLLWGFVFFVQEATVCDAHMGNPYVWIQTNEVSTPFYNWFRLTDNKLAGALFVLTFFGSRIVFNTAFLIPQTLRHCDARYLVACIPFFALQYMWFVMIVKKMARTLKKPALQVPGSGFKVPGPVSDAFAPGPEDKKEL</sequence>
<feature type="transmembrane region" description="Helical" evidence="1">
    <location>
        <begin position="12"/>
        <end position="33"/>
    </location>
</feature>
<keyword evidence="1" id="KW-1133">Transmembrane helix</keyword>
<dbReference type="VEuPathDB" id="FungiDB:PYU1_G010033"/>
<dbReference type="OMA" id="FYMIARK"/>
<keyword evidence="3" id="KW-1185">Reference proteome</keyword>
<dbReference type="InParanoid" id="K3WYK4"/>
<dbReference type="Proteomes" id="UP000019132">
    <property type="component" value="Unassembled WGS sequence"/>
</dbReference>
<evidence type="ECO:0000313" key="2">
    <source>
        <dbReference type="EnsemblProtists" id="PYU1_T010053"/>
    </source>
</evidence>